<protein>
    <submittedName>
        <fullName evidence="5">23S rRNA (Guanosine(2251)-2'-O)-methyltransferase RlmB</fullName>
    </submittedName>
</protein>
<dbReference type="GO" id="GO:0006396">
    <property type="term" value="P:RNA processing"/>
    <property type="evidence" value="ECO:0007669"/>
    <property type="project" value="InterPro"/>
</dbReference>
<dbReference type="SUPFAM" id="SSF75217">
    <property type="entry name" value="alpha/beta knot"/>
    <property type="match status" value="1"/>
</dbReference>
<dbReference type="AlphaFoldDB" id="A0A9Q3QDR8"/>
<dbReference type="GO" id="GO:0008173">
    <property type="term" value="F:RNA methyltransferase activity"/>
    <property type="evidence" value="ECO:0007669"/>
    <property type="project" value="InterPro"/>
</dbReference>
<name>A0A9Q3QDR8_9BACT</name>
<dbReference type="SMART" id="SM00967">
    <property type="entry name" value="SpoU_sub_bind"/>
    <property type="match status" value="1"/>
</dbReference>
<evidence type="ECO:0000256" key="2">
    <source>
        <dbReference type="ARBA" id="ARBA00022603"/>
    </source>
</evidence>
<dbReference type="Pfam" id="PF08032">
    <property type="entry name" value="SpoU_sub_bind"/>
    <property type="match status" value="1"/>
</dbReference>
<sequence>MNKQINKFNNFKNKKELQKTPNMSKLLVCGKNSVLDAITNNWPIKKVWLQNNKNEELLIEKGIKYQIVDKQTLDLLTCENHQGFIAELSEFNYSNYDELINDKPNLILILDHIQDPHNFGAIIRTANAAGVKHVIIPKDRSVEVNSTALKTSSGGFINMKIFRVNSIQSTIEKLKKDGFWIYVSALEQNSISYSEIQYNTPTALVVGNEGSGSSKTTLKQADQLVHINQFGTVQSLNVSVATGILLFEIIKKQNE</sequence>
<dbReference type="InterPro" id="IPR029064">
    <property type="entry name" value="Ribosomal_eL30-like_sf"/>
</dbReference>
<comment type="caution">
    <text evidence="5">The sequence shown here is derived from an EMBL/GenBank/DDBJ whole genome shotgun (WGS) entry which is preliminary data.</text>
</comment>
<dbReference type="GO" id="GO:0005829">
    <property type="term" value="C:cytosol"/>
    <property type="evidence" value="ECO:0007669"/>
    <property type="project" value="TreeGrafter"/>
</dbReference>
<dbReference type="SUPFAM" id="SSF55315">
    <property type="entry name" value="L30e-like"/>
    <property type="match status" value="1"/>
</dbReference>
<proteinExistence type="inferred from homology"/>
<accession>A0A9Q3QDR8</accession>
<dbReference type="Gene3D" id="3.40.1280.10">
    <property type="match status" value="1"/>
</dbReference>
<dbReference type="GO" id="GO:0032259">
    <property type="term" value="P:methylation"/>
    <property type="evidence" value="ECO:0007669"/>
    <property type="project" value="UniProtKB-KW"/>
</dbReference>
<dbReference type="GO" id="GO:0003723">
    <property type="term" value="F:RNA binding"/>
    <property type="evidence" value="ECO:0007669"/>
    <property type="project" value="InterPro"/>
</dbReference>
<evidence type="ECO:0000313" key="6">
    <source>
        <dbReference type="Proteomes" id="UP000746160"/>
    </source>
</evidence>
<dbReference type="CDD" id="cd18103">
    <property type="entry name" value="SpoU-like_RlmB"/>
    <property type="match status" value="1"/>
</dbReference>
<dbReference type="InterPro" id="IPR001537">
    <property type="entry name" value="SpoU_MeTrfase"/>
</dbReference>
<reference evidence="5" key="1">
    <citation type="journal article" date="2021" name="Genes Genomics">
        <title>Comparative genomic analysis of Mycoplasma anatis strains.</title>
        <authorList>
            <person name="Zhou Q."/>
            <person name="Mai K."/>
            <person name="Yang D."/>
            <person name="Liu J."/>
            <person name="Yan Z."/>
            <person name="Luo C."/>
            <person name="Tan Y."/>
            <person name="Cao S."/>
            <person name="Zhou Q."/>
            <person name="Chen L."/>
            <person name="Chen F."/>
        </authorList>
    </citation>
    <scope>NUCLEOTIDE SEQUENCE</scope>
    <source>
        <strain evidence="5">DP07</strain>
    </source>
</reference>
<dbReference type="InterPro" id="IPR013123">
    <property type="entry name" value="SpoU_subst-bd"/>
</dbReference>
<evidence type="ECO:0000259" key="4">
    <source>
        <dbReference type="SMART" id="SM00967"/>
    </source>
</evidence>
<keyword evidence="3" id="KW-0808">Transferase</keyword>
<dbReference type="EMBL" id="JABZFG010000005">
    <property type="protein sequence ID" value="MBW0602683.1"/>
    <property type="molecule type" value="Genomic_DNA"/>
</dbReference>
<feature type="domain" description="RNA 2-O ribose methyltransferase substrate binding" evidence="4">
    <location>
        <begin position="27"/>
        <end position="94"/>
    </location>
</feature>
<dbReference type="InterPro" id="IPR029026">
    <property type="entry name" value="tRNA_m1G_MTases_N"/>
</dbReference>
<keyword evidence="2" id="KW-0489">Methyltransferase</keyword>
<evidence type="ECO:0000256" key="1">
    <source>
        <dbReference type="ARBA" id="ARBA00007228"/>
    </source>
</evidence>
<comment type="similarity">
    <text evidence="1">Belongs to the class IV-like SAM-binding methyltransferase superfamily. RNA methyltransferase TrmH family.</text>
</comment>
<dbReference type="PANTHER" id="PTHR46429">
    <property type="entry name" value="23S RRNA (GUANOSINE-2'-O-)-METHYLTRANSFERASE RLMB"/>
    <property type="match status" value="1"/>
</dbReference>
<organism evidence="5 6">
    <name type="scientific">Mycoplasmopsis anatis</name>
    <dbReference type="NCBI Taxonomy" id="171279"/>
    <lineage>
        <taxon>Bacteria</taxon>
        <taxon>Bacillati</taxon>
        <taxon>Mycoplasmatota</taxon>
        <taxon>Mycoplasmoidales</taxon>
        <taxon>Metamycoplasmataceae</taxon>
        <taxon>Mycoplasmopsis</taxon>
    </lineage>
</organism>
<dbReference type="PANTHER" id="PTHR46429:SF1">
    <property type="entry name" value="23S RRNA (GUANOSINE-2'-O-)-METHYLTRANSFERASE RLMB"/>
    <property type="match status" value="1"/>
</dbReference>
<dbReference type="Gene3D" id="3.30.1330.30">
    <property type="match status" value="1"/>
</dbReference>
<evidence type="ECO:0000256" key="3">
    <source>
        <dbReference type="ARBA" id="ARBA00022679"/>
    </source>
</evidence>
<gene>
    <name evidence="5" type="ORF">MADP07_00406</name>
</gene>
<dbReference type="NCBIfam" id="TIGR00186">
    <property type="entry name" value="rRNA_methyl_3"/>
    <property type="match status" value="1"/>
</dbReference>
<dbReference type="Pfam" id="PF00588">
    <property type="entry name" value="SpoU_methylase"/>
    <property type="match status" value="1"/>
</dbReference>
<dbReference type="Proteomes" id="UP000746160">
    <property type="component" value="Unassembled WGS sequence"/>
</dbReference>
<dbReference type="InterPro" id="IPR004441">
    <property type="entry name" value="rRNA_MeTrfase_TrmH"/>
</dbReference>
<dbReference type="InterPro" id="IPR029028">
    <property type="entry name" value="Alpha/beta_knot_MTases"/>
</dbReference>
<evidence type="ECO:0000313" key="5">
    <source>
        <dbReference type="EMBL" id="MBW0602683.1"/>
    </source>
</evidence>